<sequence length="87" mass="9621">MQVIVLVIVEPDTESITIHESRESALAALRSFIDARWLKRFGVAFPQAEASTDDLARQYFSAASGTFIIGEASLSEIESLYDSDRLP</sequence>
<reference evidence="1 2" key="1">
    <citation type="submission" date="2019-04" db="EMBL/GenBank/DDBJ databases">
        <title>Sphingomonas psychrotolerans sp. nov., isolated from soil in the Tianshan Mountains, Xinjiang, China.</title>
        <authorList>
            <person name="Luo Y."/>
            <person name="Sheng H."/>
        </authorList>
    </citation>
    <scope>NUCLEOTIDE SEQUENCE [LARGE SCALE GENOMIC DNA]</scope>
    <source>
        <strain evidence="1 2">ZFGT-11</strain>
    </source>
</reference>
<accession>A0A4S1X2B3</accession>
<dbReference type="OrthoDB" id="7575602at2"/>
<protein>
    <submittedName>
        <fullName evidence="1">Uncharacterized protein</fullName>
    </submittedName>
</protein>
<gene>
    <name evidence="1" type="ORF">E5A73_20055</name>
</gene>
<keyword evidence="2" id="KW-1185">Reference proteome</keyword>
<dbReference type="Proteomes" id="UP000306147">
    <property type="component" value="Unassembled WGS sequence"/>
</dbReference>
<comment type="caution">
    <text evidence="1">The sequence shown here is derived from an EMBL/GenBank/DDBJ whole genome shotgun (WGS) entry which is preliminary data.</text>
</comment>
<evidence type="ECO:0000313" key="1">
    <source>
        <dbReference type="EMBL" id="TGX49137.1"/>
    </source>
</evidence>
<dbReference type="AlphaFoldDB" id="A0A4S1X2B3"/>
<dbReference type="EMBL" id="SRXT01000009">
    <property type="protein sequence ID" value="TGX49137.1"/>
    <property type="molecule type" value="Genomic_DNA"/>
</dbReference>
<name>A0A4S1X2B3_9SPHN</name>
<evidence type="ECO:0000313" key="2">
    <source>
        <dbReference type="Proteomes" id="UP000306147"/>
    </source>
</evidence>
<proteinExistence type="predicted"/>
<organism evidence="1 2">
    <name type="scientific">Sphingomonas gei</name>
    <dbReference type="NCBI Taxonomy" id="1395960"/>
    <lineage>
        <taxon>Bacteria</taxon>
        <taxon>Pseudomonadati</taxon>
        <taxon>Pseudomonadota</taxon>
        <taxon>Alphaproteobacteria</taxon>
        <taxon>Sphingomonadales</taxon>
        <taxon>Sphingomonadaceae</taxon>
        <taxon>Sphingomonas</taxon>
    </lineage>
</organism>
<dbReference type="RefSeq" id="WP_135965630.1">
    <property type="nucleotide sequence ID" value="NZ_SRXT01000009.1"/>
</dbReference>